<sequence length="1637" mass="185008">MGYLESLKEIKEVKAQRNRAAGELYKLQMAYINLERKNKANPNEKYQAQLRELKAQIEKLSAEKKDTASLTNQVIERLHLKQQPEQLIEEWQDDIPINLFPVRLETKYRQTLRGTQLLVRVYPDDISIITHEQMLTESELKFGQKHWQILFQTTNNKELTNNAWKNIWKEFGGNRAAWVAKSTKPTNWEQRADLTSAEDLIFADAETKPDSWTKAPHTNVLPDRFVLMGYRAGKEVHRSVGRQIKDIVIVGPAPIVDENDPSFTRDDQENRIQYGEDFAWMADFDIAVEQGLGFIIPQRDEDVKLGYDQLLVVGLKSSADENDGKELFEALIDNHKYSEEGLSLLKQGTPTNNTEAEDSGYQSQQSIEDFILQVENDQALFKPSDNFKEATDGQRLAEYFGVSYEVFQSVYNSNITDHSEAIAMNTALQPGTLGYFVTTMLNGVLDETDKELLRYHFINYVSGRGPLPSIRVGNQPYGIIVTSNFDTWVYQPSRFEHIAFNSPNNSDAFYVKMYQILTYMAAQWKDKADYLPQITKNGDAGAALLKILGLHPSSVEFFQRKGYSYSYIENMEKFMMGGKYFADTMMMAINASHLNMLLKSWGYKTQKENGVKKTPPMLLEIIFQHYNTRLDKHNLVDTQPLSEEEKIKPYEKDVDLNYIDWLLANLDNETNLEKQDFGDKDKPTSLLFMMLKNGLLLETNHSIFKFLATKNIHASELLQSRKFMNMSTSASVSPWEIYKAPVNKLINTEQSGASLFNHVHKAVVDLSITNNLKENKWALNILKDLPTARLQRAFIEHVDTLSYRLDSWQTSLFDQRIVSQRNISSGVKERKTGLYLGSYGYLENVKMRNTRKKIAEASLPETLREGEDNLYVENENGGYVHAPSLNHATAAAILRNGYLTHAHQGDADLLSVNLSSERVRRAKAILEGIRNGQTLEALLGYQFERGLHDWSTKKANPVILNQLKPDFRKAFPIKKTKIPQEGNTTGPEEITDNYEVVNGLALANVILPFPFGLTNLPTLNAEQIKALEFEKSNLENTLDALKDLLTAESAYQMATGNFERAAAVMQSISNGNIPPEVEVINTARSTQMTFTNRIVLTFDATLSTNPWPNVELSAKSIIEPALNHWIGQLLGDPADIICLVTAKDSANNVINQTVSLEDLNLQPLDFVLLIRNKLETSGASELESRIRYFFLRSKLLPDNTLVNILFSDSGSPNDLSKKSFAEILPFANYIRQLIGNSRPLNAVDFVSTSVTETPANTNPTEIDLTELKSKTAGLYQNHLEAAIQTLQNTLSAIQISLTDTTLESLRVKLKEIADIHFNFAFPNTAFDKGADAANVLIEQGKTVLLRLIEVQQSYLSQNAKLNPSGEIEQESKKLIKMIQTILGENFTVIPKFSFSNKTEMVAANASSEELLTYAKSAVNPPAGENAGLGMKLPVAEFLHSASLVREKMHTLEMVRLLHDNFNQEELKGKPLQLPYKKNDNWLSVEFPKNTELLNDTIAYVHYAPQGFNANNAQSGLLLDEWTETIPNREEVSGITFNYNQPNSSPPQAILLAVSPNETGKWDWNDLTNTILNTFQRAKERAIEPDDVDTMPNLTTLLPATMAEFSASRFTNISLDYSLNLTEKFLNVKHLETKIKLP</sequence>
<evidence type="ECO:0000256" key="1">
    <source>
        <dbReference type="SAM" id="Coils"/>
    </source>
</evidence>
<dbReference type="Proteomes" id="UP001595792">
    <property type="component" value="Unassembled WGS sequence"/>
</dbReference>
<proteinExistence type="predicted"/>
<evidence type="ECO:0000313" key="3">
    <source>
        <dbReference type="Proteomes" id="UP001595792"/>
    </source>
</evidence>
<reference evidence="3" key="1">
    <citation type="journal article" date="2019" name="Int. J. Syst. Evol. Microbiol.">
        <title>The Global Catalogue of Microorganisms (GCM) 10K type strain sequencing project: providing services to taxonomists for standard genome sequencing and annotation.</title>
        <authorList>
            <consortium name="The Broad Institute Genomics Platform"/>
            <consortium name="The Broad Institute Genome Sequencing Center for Infectious Disease"/>
            <person name="Wu L."/>
            <person name="Ma J."/>
        </authorList>
    </citation>
    <scope>NUCLEOTIDE SEQUENCE [LARGE SCALE GENOMIC DNA]</scope>
    <source>
        <strain evidence="3">CCM 8689</strain>
    </source>
</reference>
<protein>
    <submittedName>
        <fullName evidence="2">Uncharacterized protein</fullName>
    </submittedName>
</protein>
<accession>A0ABV8NTI9</accession>
<comment type="caution">
    <text evidence="2">The sequence shown here is derived from an EMBL/GenBank/DDBJ whole genome shotgun (WGS) entry which is preliminary data.</text>
</comment>
<feature type="coiled-coil region" evidence="1">
    <location>
        <begin position="43"/>
        <end position="70"/>
    </location>
</feature>
<organism evidence="2 3">
    <name type="scientific">Pedobacter jamesrossensis</name>
    <dbReference type="NCBI Taxonomy" id="1908238"/>
    <lineage>
        <taxon>Bacteria</taxon>
        <taxon>Pseudomonadati</taxon>
        <taxon>Bacteroidota</taxon>
        <taxon>Sphingobacteriia</taxon>
        <taxon>Sphingobacteriales</taxon>
        <taxon>Sphingobacteriaceae</taxon>
        <taxon>Pedobacter</taxon>
    </lineage>
</organism>
<name>A0ABV8NTI9_9SPHI</name>
<keyword evidence="3" id="KW-1185">Reference proteome</keyword>
<dbReference type="EMBL" id="JBHSBY010000143">
    <property type="protein sequence ID" value="MFC4198807.1"/>
    <property type="molecule type" value="Genomic_DNA"/>
</dbReference>
<evidence type="ECO:0000313" key="2">
    <source>
        <dbReference type="EMBL" id="MFC4198807.1"/>
    </source>
</evidence>
<dbReference type="RefSeq" id="WP_378962853.1">
    <property type="nucleotide sequence ID" value="NZ_JBHRXC010000001.1"/>
</dbReference>
<keyword evidence="1" id="KW-0175">Coiled coil</keyword>
<gene>
    <name evidence="2" type="ORF">ACFOUY_19025</name>
</gene>